<protein>
    <submittedName>
        <fullName evidence="4">Guanyl-specific ribonuclease Sa</fullName>
    </submittedName>
</protein>
<dbReference type="OrthoDB" id="5326845at2"/>
<dbReference type="GO" id="GO:0003723">
    <property type="term" value="F:RNA binding"/>
    <property type="evidence" value="ECO:0007669"/>
    <property type="project" value="InterPro"/>
</dbReference>
<evidence type="ECO:0000313" key="5">
    <source>
        <dbReference type="Proteomes" id="UP000236220"/>
    </source>
</evidence>
<dbReference type="GO" id="GO:0016787">
    <property type="term" value="F:hydrolase activity"/>
    <property type="evidence" value="ECO:0007669"/>
    <property type="project" value="UniProtKB-KW"/>
</dbReference>
<dbReference type="CDD" id="cd00607">
    <property type="entry name" value="RNase_Sa"/>
    <property type="match status" value="1"/>
</dbReference>
<keyword evidence="2" id="KW-0378">Hydrolase</keyword>
<evidence type="ECO:0000256" key="1">
    <source>
        <dbReference type="ARBA" id="ARBA00022722"/>
    </source>
</evidence>
<evidence type="ECO:0000256" key="3">
    <source>
        <dbReference type="SAM" id="MobiDB-lite"/>
    </source>
</evidence>
<dbReference type="InterPro" id="IPR016191">
    <property type="entry name" value="Ribonuclease/ribotoxin"/>
</dbReference>
<feature type="region of interest" description="Disordered" evidence="3">
    <location>
        <begin position="47"/>
        <end position="77"/>
    </location>
</feature>
<dbReference type="Gene3D" id="3.10.450.30">
    <property type="entry name" value="Microbial ribonucleases"/>
    <property type="match status" value="1"/>
</dbReference>
<name>A0A2K1PY95_9GAMM</name>
<dbReference type="AlphaFoldDB" id="A0A2K1PY95"/>
<proteinExistence type="predicted"/>
<dbReference type="RefSeq" id="WP_103075431.1">
    <property type="nucleotide sequence ID" value="NZ_NPZB01000002.1"/>
</dbReference>
<evidence type="ECO:0000313" key="4">
    <source>
        <dbReference type="EMBL" id="PNS07764.1"/>
    </source>
</evidence>
<accession>A0A2K1PY95</accession>
<dbReference type="InterPro" id="IPR000026">
    <property type="entry name" value="N1-like"/>
</dbReference>
<dbReference type="SUPFAM" id="SSF53933">
    <property type="entry name" value="Microbial ribonucleases"/>
    <property type="match status" value="1"/>
</dbReference>
<organism evidence="4 5">
    <name type="scientific">Solilutibacter silvestris</name>
    <dbReference type="NCBI Taxonomy" id="1645665"/>
    <lineage>
        <taxon>Bacteria</taxon>
        <taxon>Pseudomonadati</taxon>
        <taxon>Pseudomonadota</taxon>
        <taxon>Gammaproteobacteria</taxon>
        <taxon>Lysobacterales</taxon>
        <taxon>Lysobacteraceae</taxon>
        <taxon>Solilutibacter</taxon>
    </lineage>
</organism>
<keyword evidence="1" id="KW-0540">Nuclease</keyword>
<keyword evidence="5" id="KW-1185">Reference proteome</keyword>
<dbReference type="EMBL" id="NPZB01000002">
    <property type="protein sequence ID" value="PNS07764.1"/>
    <property type="molecule type" value="Genomic_DNA"/>
</dbReference>
<comment type="caution">
    <text evidence="4">The sequence shown here is derived from an EMBL/GenBank/DDBJ whole genome shotgun (WGS) entry which is preliminary data.</text>
</comment>
<dbReference type="Proteomes" id="UP000236220">
    <property type="component" value="Unassembled WGS sequence"/>
</dbReference>
<dbReference type="GO" id="GO:0004521">
    <property type="term" value="F:RNA endonuclease activity"/>
    <property type="evidence" value="ECO:0007669"/>
    <property type="project" value="InterPro"/>
</dbReference>
<reference evidence="4 5" key="1">
    <citation type="submission" date="2017-08" db="EMBL/GenBank/DDBJ databases">
        <title>Lysobacter sylvestris genome.</title>
        <authorList>
            <person name="Zhang D.-C."/>
            <person name="Albuquerque L."/>
            <person name="Franca L."/>
            <person name="Froufe H.J.C."/>
            <person name="Barroso C."/>
            <person name="Egas C."/>
            <person name="Da Costa M."/>
            <person name="Margesin R."/>
        </authorList>
    </citation>
    <scope>NUCLEOTIDE SEQUENCE [LARGE SCALE GENOMIC DNA]</scope>
    <source>
        <strain evidence="4 5">AM20-91</strain>
    </source>
</reference>
<evidence type="ECO:0000256" key="2">
    <source>
        <dbReference type="ARBA" id="ARBA00022801"/>
    </source>
</evidence>
<dbReference type="Pfam" id="PF00545">
    <property type="entry name" value="Ribonuclease"/>
    <property type="match status" value="1"/>
</dbReference>
<sequence>MNSSPNNSRPLWPWLAIIALLFFAIHWHRTHGSTPAVAAPQTTAELPGRTTADAHPLPPLSGRPARDAGRTNTSLPPEAHDTLRLIQSGGPFPYRQDGVVFGNREGQLPDRPNGYYHEYTVVTPGAPTRGTRRIITGGTPPQDWYYTDDHYRSFRHIEPNSP</sequence>
<gene>
    <name evidence="4" type="ORF">Lysil_1940</name>
</gene>